<comment type="similarity">
    <text evidence="1">Belongs to the universal ribosomal protein uL18 family.</text>
</comment>
<dbReference type="Proteomes" id="UP000827721">
    <property type="component" value="Unassembled WGS sequence"/>
</dbReference>
<dbReference type="Gene3D" id="3.30.420.100">
    <property type="match status" value="1"/>
</dbReference>
<organism evidence="4 5">
    <name type="scientific">Xanthoceras sorbifolium</name>
    <dbReference type="NCBI Taxonomy" id="99658"/>
    <lineage>
        <taxon>Eukaryota</taxon>
        <taxon>Viridiplantae</taxon>
        <taxon>Streptophyta</taxon>
        <taxon>Embryophyta</taxon>
        <taxon>Tracheophyta</taxon>
        <taxon>Spermatophyta</taxon>
        <taxon>Magnoliopsida</taxon>
        <taxon>eudicotyledons</taxon>
        <taxon>Gunneridae</taxon>
        <taxon>Pentapetalae</taxon>
        <taxon>rosids</taxon>
        <taxon>malvids</taxon>
        <taxon>Sapindales</taxon>
        <taxon>Sapindaceae</taxon>
        <taxon>Xanthoceroideae</taxon>
        <taxon>Xanthoceras</taxon>
    </lineage>
</organism>
<dbReference type="Pfam" id="PF00861">
    <property type="entry name" value="Ribosomal_L18p"/>
    <property type="match status" value="1"/>
</dbReference>
<protein>
    <recommendedName>
        <fullName evidence="6">50S ribosomal protein L18, chloroplastic</fullName>
    </recommendedName>
</protein>
<evidence type="ECO:0000313" key="5">
    <source>
        <dbReference type="Proteomes" id="UP000827721"/>
    </source>
</evidence>
<keyword evidence="2" id="KW-0689">Ribosomal protein</keyword>
<keyword evidence="5" id="KW-1185">Reference proteome</keyword>
<accession>A0ABQ8I0G5</accession>
<dbReference type="InterPro" id="IPR057268">
    <property type="entry name" value="Ribosomal_L18"/>
</dbReference>
<dbReference type="InterPro" id="IPR005484">
    <property type="entry name" value="Ribosomal_uL18_bac/plant/anim"/>
</dbReference>
<dbReference type="PANTHER" id="PTHR12899">
    <property type="entry name" value="39S RIBOSOMAL PROTEIN L18, MITOCHONDRIAL"/>
    <property type="match status" value="1"/>
</dbReference>
<evidence type="ECO:0000256" key="1">
    <source>
        <dbReference type="ARBA" id="ARBA00007116"/>
    </source>
</evidence>
<evidence type="ECO:0000313" key="4">
    <source>
        <dbReference type="EMBL" id="KAH7570091.1"/>
    </source>
</evidence>
<proteinExistence type="inferred from homology"/>
<comment type="caution">
    <text evidence="4">The sequence shown here is derived from an EMBL/GenBank/DDBJ whole genome shotgun (WGS) entry which is preliminary data.</text>
</comment>
<dbReference type="SUPFAM" id="SSF53137">
    <property type="entry name" value="Translational machinery components"/>
    <property type="match status" value="1"/>
</dbReference>
<dbReference type="CDD" id="cd00432">
    <property type="entry name" value="Ribosomal_L18_L5e"/>
    <property type="match status" value="1"/>
</dbReference>
<reference evidence="4 5" key="1">
    <citation type="submission" date="2021-02" db="EMBL/GenBank/DDBJ databases">
        <title>Plant Genome Project.</title>
        <authorList>
            <person name="Zhang R.-G."/>
        </authorList>
    </citation>
    <scope>NUCLEOTIDE SEQUENCE [LARGE SCALE GENOMIC DNA]</scope>
    <source>
        <tissue evidence="4">Leaves</tissue>
    </source>
</reference>
<keyword evidence="3" id="KW-0687">Ribonucleoprotein</keyword>
<evidence type="ECO:0000256" key="2">
    <source>
        <dbReference type="ARBA" id="ARBA00022980"/>
    </source>
</evidence>
<sequence>MLLEDIATGGVEPRLFLGANADLHGGVKAYDMFRIYSKPSNFLPPTQNKSFLVKPFVVEARANARKESAKIRNRRMRKKFTGTPRKPRLSVFCSEKQLYAMLVDDENKRCLFYGSTLQKFIRGDPPCTTIEAAERVGEELIKTCIDLNINEISSYDLNGSSRGERVQAFEISVSRHGFLSR</sequence>
<dbReference type="EMBL" id="JAFEMO010000005">
    <property type="protein sequence ID" value="KAH7570091.1"/>
    <property type="molecule type" value="Genomic_DNA"/>
</dbReference>
<evidence type="ECO:0000256" key="3">
    <source>
        <dbReference type="ARBA" id="ARBA00023274"/>
    </source>
</evidence>
<evidence type="ECO:0008006" key="6">
    <source>
        <dbReference type="Google" id="ProtNLM"/>
    </source>
</evidence>
<dbReference type="PANTHER" id="PTHR12899:SF8">
    <property type="entry name" value="RIBOSOMAL L18P_L5E FAMILY PROTEIN"/>
    <property type="match status" value="1"/>
</dbReference>
<gene>
    <name evidence="4" type="ORF">JRO89_XS05G0043700</name>
</gene>
<name>A0ABQ8I0G5_9ROSI</name>